<evidence type="ECO:0000259" key="1">
    <source>
        <dbReference type="Pfam" id="PF00753"/>
    </source>
</evidence>
<gene>
    <name evidence="2" type="ORF">A0123_02946</name>
</gene>
<dbReference type="GO" id="GO:0004521">
    <property type="term" value="F:RNA endonuclease activity"/>
    <property type="evidence" value="ECO:0007669"/>
    <property type="project" value="TreeGrafter"/>
</dbReference>
<reference evidence="2 3" key="1">
    <citation type="submission" date="2016-03" db="EMBL/GenBank/DDBJ databases">
        <title>Draft genome sequence of Gluconobacter cerinus strain CECT 9110.</title>
        <authorList>
            <person name="Sainz F."/>
            <person name="Mas A."/>
            <person name="Torija M.J."/>
        </authorList>
    </citation>
    <scope>NUCLEOTIDE SEQUENCE [LARGE SCALE GENOMIC DNA]</scope>
    <source>
        <strain evidence="2 3">CECT 9110</strain>
    </source>
</reference>
<proteinExistence type="predicted"/>
<sequence>MPEKVREDVCSLVLRNAHAFRGFFPRSCTTGGEDWVDWLELKPEGLFCVPGAFYIDPLQPVAHAVITHGHSDHARPGHELVTGTPETLAIMRLRMGEGRAGQAQQALAYGEVISIGDVQLWLAPAGHVLGSAQVVMEYRRQRAVVSGDYKRAPDPTCVPFEVVPCDLFVTEATFGLPVFRLPDPAHEIAKLLHDVRLFPERTHVVGCYALGKCQRLIALLREGGYHDPLWLHGALLPMCNLYESFGISLGELRSATAAKKGEMRGGIVLAPPSAIADRWARRLPDPVVCLASGWMHVRQRAKARGVELPVVISDHADWDALLETCQATGAKEIWVTHGREDALIYALGKMQIRGRALRLLGYEEEDEQAEQEVSA</sequence>
<dbReference type="EMBL" id="LUTU01000016">
    <property type="protein sequence ID" value="OAJ66432.1"/>
    <property type="molecule type" value="Genomic_DNA"/>
</dbReference>
<dbReference type="Gene3D" id="3.60.15.10">
    <property type="entry name" value="Ribonuclease Z/Hydroxyacylglutathione hydrolase-like"/>
    <property type="match status" value="1"/>
</dbReference>
<dbReference type="InterPro" id="IPR050698">
    <property type="entry name" value="MBL"/>
</dbReference>
<dbReference type="Pfam" id="PF00753">
    <property type="entry name" value="Lactamase_B"/>
    <property type="match status" value="1"/>
</dbReference>
<evidence type="ECO:0000313" key="2">
    <source>
        <dbReference type="EMBL" id="OAJ66432.1"/>
    </source>
</evidence>
<accession>A0A1B6VGT4</accession>
<dbReference type="Gene3D" id="3.40.50.10890">
    <property type="match status" value="1"/>
</dbReference>
<organism evidence="2 3">
    <name type="scientific">Gluconobacter cerinus</name>
    <dbReference type="NCBI Taxonomy" id="38307"/>
    <lineage>
        <taxon>Bacteria</taxon>
        <taxon>Pseudomonadati</taxon>
        <taxon>Pseudomonadota</taxon>
        <taxon>Alphaproteobacteria</taxon>
        <taxon>Acetobacterales</taxon>
        <taxon>Acetobacteraceae</taxon>
        <taxon>Gluconobacter</taxon>
    </lineage>
</organism>
<dbReference type="PANTHER" id="PTHR11203">
    <property type="entry name" value="CLEAVAGE AND POLYADENYLATION SPECIFICITY FACTOR FAMILY MEMBER"/>
    <property type="match status" value="1"/>
</dbReference>
<evidence type="ECO:0000313" key="3">
    <source>
        <dbReference type="Proteomes" id="UP000077786"/>
    </source>
</evidence>
<dbReference type="InterPro" id="IPR026360">
    <property type="entry name" value="Xnuc_lig_assoc"/>
</dbReference>
<dbReference type="SUPFAM" id="SSF56281">
    <property type="entry name" value="Metallo-hydrolase/oxidoreductase"/>
    <property type="match status" value="1"/>
</dbReference>
<dbReference type="PANTHER" id="PTHR11203:SF49">
    <property type="entry name" value="BLL1145 PROTEIN"/>
    <property type="match status" value="1"/>
</dbReference>
<comment type="caution">
    <text evidence="2">The sequence shown here is derived from an EMBL/GenBank/DDBJ whole genome shotgun (WGS) entry which is preliminary data.</text>
</comment>
<dbReference type="AlphaFoldDB" id="A0A1B6VGT4"/>
<protein>
    <submittedName>
        <fullName evidence="2">MBL fold nuclease</fullName>
    </submittedName>
</protein>
<feature type="domain" description="Metallo-beta-lactamase" evidence="1">
    <location>
        <begin position="59"/>
        <end position="186"/>
    </location>
</feature>
<dbReference type="PATRIC" id="fig|38307.3.peg.3081"/>
<name>A0A1B6VGT4_9PROT</name>
<dbReference type="InterPro" id="IPR036866">
    <property type="entry name" value="RibonucZ/Hydroxyglut_hydro"/>
</dbReference>
<dbReference type="Proteomes" id="UP000077786">
    <property type="component" value="Unassembled WGS sequence"/>
</dbReference>
<dbReference type="NCBIfam" id="TIGR04122">
    <property type="entry name" value="Xnuc_lig_assoc"/>
    <property type="match status" value="1"/>
</dbReference>
<dbReference type="InterPro" id="IPR001279">
    <property type="entry name" value="Metallo-B-lactamas"/>
</dbReference>